<proteinExistence type="predicted"/>
<protein>
    <submittedName>
        <fullName evidence="2">DUF6484 domain-containing protein</fullName>
    </submittedName>
</protein>
<evidence type="ECO:0000259" key="1">
    <source>
        <dbReference type="Pfam" id="PF20093"/>
    </source>
</evidence>
<dbReference type="RefSeq" id="WP_353646400.1">
    <property type="nucleotide sequence ID" value="NZ_CP159256.1"/>
</dbReference>
<feature type="domain" description="DUF6484" evidence="1">
    <location>
        <begin position="13"/>
        <end position="70"/>
    </location>
</feature>
<accession>A0AAU8CZC5</accession>
<gene>
    <name evidence="2" type="ORF">ABVK50_32380</name>
</gene>
<organism evidence="2">
    <name type="scientific">Mesorhizobium sp. WSM2240</name>
    <dbReference type="NCBI Taxonomy" id="3228851"/>
    <lineage>
        <taxon>Bacteria</taxon>
        <taxon>Pseudomonadati</taxon>
        <taxon>Pseudomonadota</taxon>
        <taxon>Alphaproteobacteria</taxon>
        <taxon>Hyphomicrobiales</taxon>
        <taxon>Phyllobacteriaceae</taxon>
        <taxon>Mesorhizobium</taxon>
    </lineage>
</organism>
<evidence type="ECO:0000313" key="2">
    <source>
        <dbReference type="EMBL" id="XCG52193.1"/>
    </source>
</evidence>
<dbReference type="InterPro" id="IPR045506">
    <property type="entry name" value="DUF6484"/>
</dbReference>
<sequence length="141" mass="14867">MIDNLSRIDGVVIGVLIGFGENGPLVVYAGNPSPMAQTARSLSALTLTMVGTEVALLFEEGDPERPLIIGPVVDPHVSNAAPMVSRDGETVRIAADKRIELRCGKAVIIMESDGRIVVRGTHLTSHASATNRIRGGTVNLN</sequence>
<reference evidence="2" key="1">
    <citation type="submission" date="2024-06" db="EMBL/GenBank/DDBJ databases">
        <title>Mesorhizobium karijinii sp. nov., a symbiont of the iconic Swainsona formosa from arid Australia.</title>
        <authorList>
            <person name="Hill Y.J."/>
            <person name="Watkin E.L.J."/>
            <person name="O'Hara G.W."/>
            <person name="Terpolilli J."/>
            <person name="Tye M.L."/>
            <person name="Kohlmeier M.G."/>
        </authorList>
    </citation>
    <scope>NUCLEOTIDE SEQUENCE</scope>
    <source>
        <strain evidence="2">WSM2240</strain>
        <plasmid evidence="2">pMk2240A</plasmid>
    </source>
</reference>
<keyword evidence="2" id="KW-0614">Plasmid</keyword>
<name>A0AAU8CZC5_9HYPH</name>
<dbReference type="Pfam" id="PF20093">
    <property type="entry name" value="DUF6484"/>
    <property type="match status" value="1"/>
</dbReference>
<dbReference type="EMBL" id="CP159256">
    <property type="protein sequence ID" value="XCG52193.1"/>
    <property type="molecule type" value="Genomic_DNA"/>
</dbReference>
<geneLocation type="plasmid" evidence="2">
    <name>pMk2240A</name>
</geneLocation>
<dbReference type="AlphaFoldDB" id="A0AAU8CZC5"/>